<dbReference type="Pfam" id="PF02575">
    <property type="entry name" value="YbaB_DNA_bd"/>
    <property type="match status" value="1"/>
</dbReference>
<keyword evidence="2" id="KW-1185">Reference proteome</keyword>
<evidence type="ECO:0000313" key="1">
    <source>
        <dbReference type="EMBL" id="MFD0783261.1"/>
    </source>
</evidence>
<dbReference type="EMBL" id="JBHTHM010000113">
    <property type="protein sequence ID" value="MFD0783261.1"/>
    <property type="molecule type" value="Genomic_DNA"/>
</dbReference>
<dbReference type="Proteomes" id="UP001597053">
    <property type="component" value="Unassembled WGS sequence"/>
</dbReference>
<dbReference type="SUPFAM" id="SSF82607">
    <property type="entry name" value="YbaB-like"/>
    <property type="match status" value="1"/>
</dbReference>
<dbReference type="InterPro" id="IPR004401">
    <property type="entry name" value="YbaB/EbfC"/>
</dbReference>
<comment type="caution">
    <text evidence="1">The sequence shown here is derived from an EMBL/GenBank/DDBJ whole genome shotgun (WGS) entry which is preliminary data.</text>
</comment>
<accession>A0ABW2ZXA9</accession>
<name>A0ABW2ZXA9_9ACTN</name>
<sequence>MRELTADTQRIREDFDRTEIRGLSPDGTVRVLVKAGRVITLDIDPAAMNHDNVHLANQVLAALRQAEEQSAQFLTSRTTPMVDAVDEMRKLFP</sequence>
<organism evidence="1 2">
    <name type="scientific">Micromonospora azadirachtae</name>
    <dbReference type="NCBI Taxonomy" id="1970735"/>
    <lineage>
        <taxon>Bacteria</taxon>
        <taxon>Bacillati</taxon>
        <taxon>Actinomycetota</taxon>
        <taxon>Actinomycetes</taxon>
        <taxon>Micromonosporales</taxon>
        <taxon>Micromonosporaceae</taxon>
        <taxon>Micromonospora</taxon>
    </lineage>
</organism>
<gene>
    <name evidence="1" type="ORF">ACFQZ8_04915</name>
</gene>
<evidence type="ECO:0000313" key="2">
    <source>
        <dbReference type="Proteomes" id="UP001597053"/>
    </source>
</evidence>
<reference evidence="2" key="1">
    <citation type="journal article" date="2019" name="Int. J. Syst. Evol. Microbiol.">
        <title>The Global Catalogue of Microorganisms (GCM) 10K type strain sequencing project: providing services to taxonomists for standard genome sequencing and annotation.</title>
        <authorList>
            <consortium name="The Broad Institute Genomics Platform"/>
            <consortium name="The Broad Institute Genome Sequencing Center for Infectious Disease"/>
            <person name="Wu L."/>
            <person name="Ma J."/>
        </authorList>
    </citation>
    <scope>NUCLEOTIDE SEQUENCE [LARGE SCALE GENOMIC DNA]</scope>
    <source>
        <strain evidence="2">JCM 32148</strain>
    </source>
</reference>
<dbReference type="InterPro" id="IPR036894">
    <property type="entry name" value="YbaB-like_sf"/>
</dbReference>
<protein>
    <submittedName>
        <fullName evidence="1">YbaB/EbfC family nucleoid-associated protein</fullName>
    </submittedName>
</protein>
<dbReference type="Gene3D" id="3.30.1310.10">
    <property type="entry name" value="Nucleoid-associated protein YbaB-like domain"/>
    <property type="match status" value="1"/>
</dbReference>
<proteinExistence type="predicted"/>